<reference evidence="13" key="1">
    <citation type="submission" date="2025-08" db="UniProtKB">
        <authorList>
            <consortium name="RefSeq"/>
        </authorList>
    </citation>
    <scope>IDENTIFICATION</scope>
</reference>
<dbReference type="Pfam" id="PF13297">
    <property type="entry name" value="SDE2_2C"/>
    <property type="match status" value="1"/>
</dbReference>
<feature type="region of interest" description="Disordered" evidence="9">
    <location>
        <begin position="165"/>
        <end position="344"/>
    </location>
</feature>
<evidence type="ECO:0000313" key="12">
    <source>
        <dbReference type="Proteomes" id="UP000694888"/>
    </source>
</evidence>
<evidence type="ECO:0000256" key="7">
    <source>
        <dbReference type="ARBA" id="ARBA00023242"/>
    </source>
</evidence>
<evidence type="ECO:0000256" key="6">
    <source>
        <dbReference type="ARBA" id="ARBA00023187"/>
    </source>
</evidence>
<evidence type="ECO:0000256" key="3">
    <source>
        <dbReference type="ARBA" id="ARBA00008726"/>
    </source>
</evidence>
<evidence type="ECO:0000256" key="1">
    <source>
        <dbReference type="ARBA" id="ARBA00004123"/>
    </source>
</evidence>
<comment type="subcellular location">
    <subcellularLocation>
        <location evidence="2">Cytoplasm</location>
    </subcellularLocation>
    <subcellularLocation>
        <location evidence="1">Nucleus</location>
    </subcellularLocation>
</comment>
<dbReference type="Pfam" id="PF22782">
    <property type="entry name" value="SDE2"/>
    <property type="match status" value="1"/>
</dbReference>
<name>A0ABM0JU14_APLCA</name>
<evidence type="ECO:0000313" key="13">
    <source>
        <dbReference type="RefSeq" id="XP_005101477.1"/>
    </source>
</evidence>
<feature type="domain" description="SDE2-like" evidence="11">
    <location>
        <begin position="69"/>
        <end position="165"/>
    </location>
</feature>
<feature type="domain" description="SDE2/SF3A3 SAP" evidence="10">
    <location>
        <begin position="342"/>
        <end position="406"/>
    </location>
</feature>
<evidence type="ECO:0000256" key="2">
    <source>
        <dbReference type="ARBA" id="ARBA00004496"/>
    </source>
</evidence>
<evidence type="ECO:0000259" key="10">
    <source>
        <dbReference type="Pfam" id="PF13297"/>
    </source>
</evidence>
<dbReference type="Proteomes" id="UP000694888">
    <property type="component" value="Unplaced"/>
</dbReference>
<comment type="similarity">
    <text evidence="3">Belongs to the SDE2 family.</text>
</comment>
<keyword evidence="4" id="KW-0963">Cytoplasm</keyword>
<dbReference type="InterPro" id="IPR051421">
    <property type="entry name" value="RNA_Proc_DNA_Dmg_Regulator"/>
</dbReference>
<feature type="compositionally biased region" description="Acidic residues" evidence="9">
    <location>
        <begin position="200"/>
        <end position="210"/>
    </location>
</feature>
<dbReference type="InterPro" id="IPR053822">
    <property type="entry name" value="SDE2-like_dom"/>
</dbReference>
<feature type="compositionally biased region" description="Basic and acidic residues" evidence="9">
    <location>
        <begin position="118"/>
        <end position="134"/>
    </location>
</feature>
<keyword evidence="7" id="KW-0539">Nucleus</keyword>
<feature type="region of interest" description="Disordered" evidence="9">
    <location>
        <begin position="118"/>
        <end position="150"/>
    </location>
</feature>
<dbReference type="GeneID" id="101860259"/>
<dbReference type="PANTHER" id="PTHR12786:SF1">
    <property type="entry name" value="SPLICING REGULATOR SDE2"/>
    <property type="match status" value="1"/>
</dbReference>
<protein>
    <submittedName>
        <fullName evidence="13">Replication stress response regulator SDE2</fullName>
    </submittedName>
</protein>
<feature type="compositionally biased region" description="Polar residues" evidence="9">
    <location>
        <begin position="260"/>
        <end position="279"/>
    </location>
</feature>
<keyword evidence="6" id="KW-0508">mRNA splicing</keyword>
<keyword evidence="12" id="KW-1185">Reference proteome</keyword>
<evidence type="ECO:0000256" key="4">
    <source>
        <dbReference type="ARBA" id="ARBA00022490"/>
    </source>
</evidence>
<accession>A0ABM0JU14</accession>
<gene>
    <name evidence="13" type="primary">LOC101860259</name>
</gene>
<dbReference type="InterPro" id="IPR025086">
    <property type="entry name" value="SDE2/SF3A3_SAP"/>
</dbReference>
<dbReference type="RefSeq" id="XP_005101477.1">
    <property type="nucleotide sequence ID" value="XM_005101420.3"/>
</dbReference>
<proteinExistence type="inferred from homology"/>
<keyword evidence="8" id="KW-0131">Cell cycle</keyword>
<evidence type="ECO:0000256" key="8">
    <source>
        <dbReference type="ARBA" id="ARBA00023306"/>
    </source>
</evidence>
<evidence type="ECO:0000259" key="11">
    <source>
        <dbReference type="Pfam" id="PF22782"/>
    </source>
</evidence>
<feature type="compositionally biased region" description="Polar residues" evidence="9">
    <location>
        <begin position="219"/>
        <end position="228"/>
    </location>
</feature>
<keyword evidence="5" id="KW-0507">mRNA processing</keyword>
<evidence type="ECO:0000256" key="5">
    <source>
        <dbReference type="ARBA" id="ARBA00022664"/>
    </source>
</evidence>
<evidence type="ECO:0000256" key="9">
    <source>
        <dbReference type="SAM" id="MobiDB-lite"/>
    </source>
</evidence>
<organism evidence="12 13">
    <name type="scientific">Aplysia californica</name>
    <name type="common">California sea hare</name>
    <dbReference type="NCBI Taxonomy" id="6500"/>
    <lineage>
        <taxon>Eukaryota</taxon>
        <taxon>Metazoa</taxon>
        <taxon>Spiralia</taxon>
        <taxon>Lophotrochozoa</taxon>
        <taxon>Mollusca</taxon>
        <taxon>Gastropoda</taxon>
        <taxon>Heterobranchia</taxon>
        <taxon>Euthyneura</taxon>
        <taxon>Tectipleura</taxon>
        <taxon>Aplysiida</taxon>
        <taxon>Aplysioidea</taxon>
        <taxon>Aplysiidae</taxon>
        <taxon>Aplysia</taxon>
    </lineage>
</organism>
<dbReference type="PANTHER" id="PTHR12786">
    <property type="entry name" value="SPLICING FACTOR SF3A-RELATED"/>
    <property type="match status" value="1"/>
</dbReference>
<sequence>MPLNVVFCCGPPRVVDTTYKLKGHELLKQWDAKQSDGSGFYILCNGRKVDENSLLDDEKTYHIVPRVLGGKGGFGSMLRAIGAQIEKTTSREACRDLSGRRMRDINNEKKLKEWLAKEAEREKEKEERRQERLARHLNRGQHKFDDPEYHEQRAKVQEDLQDALHTGLKRAHKKGESSSSGPAKKSKVSKSSKEWLGMDIDSDDLDSESDTEARPGSPSLDNGASTSKVAPVEVKSEPGENSSAASRVSSSTSEHGDPASLQQSPVSGSDQIAGSSDSNSPPPVAEVKTEPDGGDGGSEDKPHPHSLLSQLPPPSSSPNVADRKPDDLASSAAVGDSAEAIDPNTPVDLELYASEKELAALGLERLKCALMSRGIKCGGTLEERAARLFSVRGLSTEEIDPWLFAKSKGKGKKSK</sequence>
<feature type="compositionally biased region" description="Low complexity" evidence="9">
    <location>
        <begin position="242"/>
        <end position="253"/>
    </location>
</feature>